<feature type="transmembrane region" description="Helical" evidence="6">
    <location>
        <begin position="209"/>
        <end position="227"/>
    </location>
</feature>
<dbReference type="AlphaFoldDB" id="A0AAN6MC87"/>
<dbReference type="InterPro" id="IPR052337">
    <property type="entry name" value="SAT4-like"/>
</dbReference>
<reference evidence="8" key="1">
    <citation type="journal article" date="2023" name="Mol. Phylogenet. Evol.">
        <title>Genome-scale phylogeny and comparative genomics of the fungal order Sordariales.</title>
        <authorList>
            <person name="Hensen N."/>
            <person name="Bonometti L."/>
            <person name="Westerberg I."/>
            <person name="Brannstrom I.O."/>
            <person name="Guillou S."/>
            <person name="Cros-Aarteil S."/>
            <person name="Calhoun S."/>
            <person name="Haridas S."/>
            <person name="Kuo A."/>
            <person name="Mondo S."/>
            <person name="Pangilinan J."/>
            <person name="Riley R."/>
            <person name="LaButti K."/>
            <person name="Andreopoulos B."/>
            <person name="Lipzen A."/>
            <person name="Chen C."/>
            <person name="Yan M."/>
            <person name="Daum C."/>
            <person name="Ng V."/>
            <person name="Clum A."/>
            <person name="Steindorff A."/>
            <person name="Ohm R.A."/>
            <person name="Martin F."/>
            <person name="Silar P."/>
            <person name="Natvig D.O."/>
            <person name="Lalanne C."/>
            <person name="Gautier V."/>
            <person name="Ament-Velasquez S.L."/>
            <person name="Kruys A."/>
            <person name="Hutchinson M.I."/>
            <person name="Powell A.J."/>
            <person name="Barry K."/>
            <person name="Miller A.N."/>
            <person name="Grigoriev I.V."/>
            <person name="Debuchy R."/>
            <person name="Gladieux P."/>
            <person name="Hiltunen Thoren M."/>
            <person name="Johannesson H."/>
        </authorList>
    </citation>
    <scope>NUCLEOTIDE SEQUENCE</scope>
    <source>
        <strain evidence="8">CBS 103.79</strain>
    </source>
</reference>
<evidence type="ECO:0000256" key="1">
    <source>
        <dbReference type="ARBA" id="ARBA00004141"/>
    </source>
</evidence>
<evidence type="ECO:0000256" key="3">
    <source>
        <dbReference type="ARBA" id="ARBA00022989"/>
    </source>
</evidence>
<comment type="similarity">
    <text evidence="5">Belongs to the SAT4 family.</text>
</comment>
<proteinExistence type="inferred from homology"/>
<feature type="transmembrane region" description="Helical" evidence="6">
    <location>
        <begin position="87"/>
        <end position="112"/>
    </location>
</feature>
<feature type="domain" description="Rhodopsin" evidence="7">
    <location>
        <begin position="30"/>
        <end position="271"/>
    </location>
</feature>
<dbReference type="PANTHER" id="PTHR33048">
    <property type="entry name" value="PTH11-LIKE INTEGRAL MEMBRANE PROTEIN (AFU_ORTHOLOGUE AFUA_5G11245)"/>
    <property type="match status" value="1"/>
</dbReference>
<dbReference type="Proteomes" id="UP001303889">
    <property type="component" value="Unassembled WGS sequence"/>
</dbReference>
<gene>
    <name evidence="8" type="ORF">C8A05DRAFT_47972</name>
</gene>
<accession>A0AAN6MC87</accession>
<sequence>MADRADEDKGPAVIIVCALFQAFATVFVFARFFCRIRLLDRLYLDDWILMLALCCGWTAVGMTVASVHYGDGRHMDTLTPDQMSQVLLWTIAGFFPGIMAFTLPKLAVISLLCRMLSPSRKQQIFMFGLGTLLLINAFVCLGMLFGRCRPFRAVWDVTIPDDQKVCWDFWHIVCYAIFTTAVSLLADLYLAVYPALVLRKLQMSLKKKIALSAALGVGGISVIVTAYKCTRLTSMTSPDFSFDTADLTVWTIVEGSVVTIAATIPVLKPLVDLIFGQGALGGSSYRRNAEYLSDTPGNGRGASDIEFGSRNVKGPTTTNIIKSIVGDENESEESLVRARAEGKLGSSSVALRNIHSRGDPTNGIVQIHEVTIAYGTVSAEGQAQRKRDSWA</sequence>
<evidence type="ECO:0000313" key="9">
    <source>
        <dbReference type="Proteomes" id="UP001303889"/>
    </source>
</evidence>
<evidence type="ECO:0000256" key="2">
    <source>
        <dbReference type="ARBA" id="ARBA00022692"/>
    </source>
</evidence>
<protein>
    <submittedName>
        <fullName evidence="8">Integral membrane protein</fullName>
    </submittedName>
</protein>
<evidence type="ECO:0000313" key="8">
    <source>
        <dbReference type="EMBL" id="KAK3897401.1"/>
    </source>
</evidence>
<evidence type="ECO:0000259" key="7">
    <source>
        <dbReference type="Pfam" id="PF20684"/>
    </source>
</evidence>
<feature type="transmembrane region" description="Helical" evidence="6">
    <location>
        <begin position="46"/>
        <end position="67"/>
    </location>
</feature>
<evidence type="ECO:0000256" key="5">
    <source>
        <dbReference type="ARBA" id="ARBA00038359"/>
    </source>
</evidence>
<name>A0AAN6MC87_9PEZI</name>
<keyword evidence="2 6" id="KW-0812">Transmembrane</keyword>
<feature type="transmembrane region" description="Helical" evidence="6">
    <location>
        <begin position="169"/>
        <end position="197"/>
    </location>
</feature>
<reference evidence="8" key="2">
    <citation type="submission" date="2023-05" db="EMBL/GenBank/DDBJ databases">
        <authorList>
            <consortium name="Lawrence Berkeley National Laboratory"/>
            <person name="Steindorff A."/>
            <person name="Hensen N."/>
            <person name="Bonometti L."/>
            <person name="Westerberg I."/>
            <person name="Brannstrom I.O."/>
            <person name="Guillou S."/>
            <person name="Cros-Aarteil S."/>
            <person name="Calhoun S."/>
            <person name="Haridas S."/>
            <person name="Kuo A."/>
            <person name="Mondo S."/>
            <person name="Pangilinan J."/>
            <person name="Riley R."/>
            <person name="Labutti K."/>
            <person name="Andreopoulos B."/>
            <person name="Lipzen A."/>
            <person name="Chen C."/>
            <person name="Yanf M."/>
            <person name="Daum C."/>
            <person name="Ng V."/>
            <person name="Clum A."/>
            <person name="Ohm R."/>
            <person name="Martin F."/>
            <person name="Silar P."/>
            <person name="Natvig D."/>
            <person name="Lalanne C."/>
            <person name="Gautier V."/>
            <person name="Ament-Velasquez S.L."/>
            <person name="Kruys A."/>
            <person name="Hutchinson M.I."/>
            <person name="Powell A.J."/>
            <person name="Barry K."/>
            <person name="Miller A.N."/>
            <person name="Grigoriev I.V."/>
            <person name="Debuchy R."/>
            <person name="Gladieux P."/>
            <person name="Thoren M.H."/>
            <person name="Johannesson H."/>
        </authorList>
    </citation>
    <scope>NUCLEOTIDE SEQUENCE</scope>
    <source>
        <strain evidence="8">CBS 103.79</strain>
    </source>
</reference>
<organism evidence="8 9">
    <name type="scientific">Staphylotrichum tortipilum</name>
    <dbReference type="NCBI Taxonomy" id="2831512"/>
    <lineage>
        <taxon>Eukaryota</taxon>
        <taxon>Fungi</taxon>
        <taxon>Dikarya</taxon>
        <taxon>Ascomycota</taxon>
        <taxon>Pezizomycotina</taxon>
        <taxon>Sordariomycetes</taxon>
        <taxon>Sordariomycetidae</taxon>
        <taxon>Sordariales</taxon>
        <taxon>Chaetomiaceae</taxon>
        <taxon>Staphylotrichum</taxon>
    </lineage>
</organism>
<dbReference type="InterPro" id="IPR049326">
    <property type="entry name" value="Rhodopsin_dom_fungi"/>
</dbReference>
<keyword evidence="9" id="KW-1185">Reference proteome</keyword>
<dbReference type="Pfam" id="PF20684">
    <property type="entry name" value="Fung_rhodopsin"/>
    <property type="match status" value="1"/>
</dbReference>
<evidence type="ECO:0000256" key="6">
    <source>
        <dbReference type="SAM" id="Phobius"/>
    </source>
</evidence>
<keyword evidence="4 6" id="KW-0472">Membrane</keyword>
<feature type="transmembrane region" description="Helical" evidence="6">
    <location>
        <begin position="12"/>
        <end position="34"/>
    </location>
</feature>
<feature type="transmembrane region" description="Helical" evidence="6">
    <location>
        <begin position="124"/>
        <end position="145"/>
    </location>
</feature>
<comment type="caution">
    <text evidence="8">The sequence shown here is derived from an EMBL/GenBank/DDBJ whole genome shotgun (WGS) entry which is preliminary data.</text>
</comment>
<dbReference type="EMBL" id="MU856176">
    <property type="protein sequence ID" value="KAK3897401.1"/>
    <property type="molecule type" value="Genomic_DNA"/>
</dbReference>
<dbReference type="GO" id="GO:0016020">
    <property type="term" value="C:membrane"/>
    <property type="evidence" value="ECO:0007669"/>
    <property type="project" value="UniProtKB-SubCell"/>
</dbReference>
<evidence type="ECO:0000256" key="4">
    <source>
        <dbReference type="ARBA" id="ARBA00023136"/>
    </source>
</evidence>
<keyword evidence="3 6" id="KW-1133">Transmembrane helix</keyword>
<comment type="subcellular location">
    <subcellularLocation>
        <location evidence="1">Membrane</location>
        <topology evidence="1">Multi-pass membrane protein</topology>
    </subcellularLocation>
</comment>
<dbReference type="PANTHER" id="PTHR33048:SF155">
    <property type="entry name" value="INTEGRAL MEMBRANE PROTEIN"/>
    <property type="match status" value="1"/>
</dbReference>